<sequence>MNLKKILRFAKKVAPVVVANAPVILAGVAAGKEIVKEVKNTKKPTA</sequence>
<keyword evidence="2" id="KW-1185">Reference proteome</keyword>
<dbReference type="AlphaFoldDB" id="A0A7T2GL99"/>
<evidence type="ECO:0000313" key="2">
    <source>
        <dbReference type="Proteomes" id="UP000594873"/>
    </source>
</evidence>
<dbReference type="Proteomes" id="UP000594873">
    <property type="component" value="Chromosome"/>
</dbReference>
<protein>
    <submittedName>
        <fullName evidence="1">Uncharacterized protein</fullName>
    </submittedName>
</protein>
<evidence type="ECO:0000313" key="1">
    <source>
        <dbReference type="EMBL" id="QPQ55608.1"/>
    </source>
</evidence>
<proteinExistence type="predicted"/>
<accession>A0A7T2GL99</accession>
<dbReference type="RefSeq" id="WP_200972280.1">
    <property type="nucleotide sequence ID" value="NZ_CP065592.1"/>
</dbReference>
<name>A0A7T2GL99_9SPHN</name>
<reference evidence="1 2" key="1">
    <citation type="submission" date="2020-11" db="EMBL/GenBank/DDBJ databases">
        <title>Genome seq and assembly of Sphingosinicella sp.</title>
        <authorList>
            <person name="Chhetri G."/>
        </authorList>
    </citation>
    <scope>NUCLEOTIDE SEQUENCE [LARGE SCALE GENOMIC DNA]</scope>
    <source>
        <strain evidence="1 2">UDD2</strain>
    </source>
</reference>
<organism evidence="1 2">
    <name type="scientific">Allosphingosinicella flava</name>
    <dbReference type="NCBI Taxonomy" id="2771430"/>
    <lineage>
        <taxon>Bacteria</taxon>
        <taxon>Pseudomonadati</taxon>
        <taxon>Pseudomonadota</taxon>
        <taxon>Alphaproteobacteria</taxon>
        <taxon>Sphingomonadales</taxon>
        <taxon>Sphingomonadaceae</taxon>
        <taxon>Allosphingosinicella</taxon>
    </lineage>
</organism>
<gene>
    <name evidence="1" type="ORF">IC614_03120</name>
</gene>
<dbReference type="KEGG" id="sflv:IC614_03120"/>
<dbReference type="EMBL" id="CP065592">
    <property type="protein sequence ID" value="QPQ55608.1"/>
    <property type="molecule type" value="Genomic_DNA"/>
</dbReference>